<gene>
    <name evidence="2" type="ORF">P43SY_007806</name>
</gene>
<proteinExistence type="predicted"/>
<organism evidence="2 3">
    <name type="scientific">Pythium insidiosum</name>
    <name type="common">Pythiosis disease agent</name>
    <dbReference type="NCBI Taxonomy" id="114742"/>
    <lineage>
        <taxon>Eukaryota</taxon>
        <taxon>Sar</taxon>
        <taxon>Stramenopiles</taxon>
        <taxon>Oomycota</taxon>
        <taxon>Peronosporomycetes</taxon>
        <taxon>Pythiales</taxon>
        <taxon>Pythiaceae</taxon>
        <taxon>Pythium</taxon>
    </lineage>
</organism>
<keyword evidence="1" id="KW-0472">Membrane</keyword>
<keyword evidence="3" id="KW-1185">Reference proteome</keyword>
<dbReference type="EMBL" id="JAKCXM010000545">
    <property type="protein sequence ID" value="KAJ0392979.1"/>
    <property type="molecule type" value="Genomic_DNA"/>
</dbReference>
<dbReference type="AlphaFoldDB" id="A0AAD5Q635"/>
<sequence>MIDLTLESRRRLLNTSLLGILVLSCGLFVTTLFLLETPYVGFNAFLTASLHVVYAIKSSATDRARACALPPGW</sequence>
<name>A0AAD5Q635_PYTIN</name>
<evidence type="ECO:0000313" key="3">
    <source>
        <dbReference type="Proteomes" id="UP001209570"/>
    </source>
</evidence>
<dbReference type="Proteomes" id="UP001209570">
    <property type="component" value="Unassembled WGS sequence"/>
</dbReference>
<feature type="transmembrane region" description="Helical" evidence="1">
    <location>
        <begin position="12"/>
        <end position="33"/>
    </location>
</feature>
<evidence type="ECO:0000313" key="2">
    <source>
        <dbReference type="EMBL" id="KAJ0392979.1"/>
    </source>
</evidence>
<feature type="transmembrane region" description="Helical" evidence="1">
    <location>
        <begin position="39"/>
        <end position="56"/>
    </location>
</feature>
<evidence type="ECO:0000256" key="1">
    <source>
        <dbReference type="SAM" id="Phobius"/>
    </source>
</evidence>
<protein>
    <submittedName>
        <fullName evidence="2">Uncharacterized protein</fullName>
    </submittedName>
</protein>
<keyword evidence="1" id="KW-1133">Transmembrane helix</keyword>
<keyword evidence="1" id="KW-0812">Transmembrane</keyword>
<comment type="caution">
    <text evidence="2">The sequence shown here is derived from an EMBL/GenBank/DDBJ whole genome shotgun (WGS) entry which is preliminary data.</text>
</comment>
<accession>A0AAD5Q635</accession>
<reference evidence="2" key="1">
    <citation type="submission" date="2021-12" db="EMBL/GenBank/DDBJ databases">
        <title>Prjna785345.</title>
        <authorList>
            <person name="Rujirawat T."/>
            <person name="Krajaejun T."/>
        </authorList>
    </citation>
    <scope>NUCLEOTIDE SEQUENCE</scope>
    <source>
        <strain evidence="2">Pi057C3</strain>
    </source>
</reference>